<evidence type="ECO:0000313" key="3">
    <source>
        <dbReference type="Proteomes" id="UP001487740"/>
    </source>
</evidence>
<feature type="region of interest" description="Disordered" evidence="1">
    <location>
        <begin position="48"/>
        <end position="74"/>
    </location>
</feature>
<comment type="caution">
    <text evidence="2">The sequence shown here is derived from an EMBL/GenBank/DDBJ whole genome shotgun (WGS) entry which is preliminary data.</text>
</comment>
<gene>
    <name evidence="2" type="ORF">O3P69_005681</name>
</gene>
<dbReference type="AlphaFoldDB" id="A0AAW0UBS8"/>
<proteinExistence type="predicted"/>
<name>A0AAW0UBS8_SCYPA</name>
<dbReference type="EMBL" id="JARAKH010000017">
    <property type="protein sequence ID" value="KAK8395747.1"/>
    <property type="molecule type" value="Genomic_DNA"/>
</dbReference>
<accession>A0AAW0UBS8</accession>
<evidence type="ECO:0000256" key="1">
    <source>
        <dbReference type="SAM" id="MobiDB-lite"/>
    </source>
</evidence>
<reference evidence="2 3" key="1">
    <citation type="submission" date="2023-03" db="EMBL/GenBank/DDBJ databases">
        <title>High-quality genome of Scylla paramamosain provides insights in environmental adaptation.</title>
        <authorList>
            <person name="Zhang L."/>
        </authorList>
    </citation>
    <scope>NUCLEOTIDE SEQUENCE [LARGE SCALE GENOMIC DNA]</scope>
    <source>
        <strain evidence="2">LZ_2023a</strain>
        <tissue evidence="2">Muscle</tissue>
    </source>
</reference>
<keyword evidence="3" id="KW-1185">Reference proteome</keyword>
<evidence type="ECO:0000313" key="2">
    <source>
        <dbReference type="EMBL" id="KAK8395747.1"/>
    </source>
</evidence>
<sequence length="192" mass="21386">MTWTRHRAEGRESHCRCHSHFLRFSRHRPSPAASPLGDHARLQKRAVSPLTDSPLMPVAAGKAKPSPAKAHGHTETDVHLATPATLLGTVRGEQTCSQAVYSCNVIKKTVRHDNMRSKKDSKKLHRCRIYRTLPSREILPHTYLDRALDDVKSVPAGVNMAWHLHTIKAVSEGMCLCQLKPIGHAGYVPTML</sequence>
<dbReference type="Proteomes" id="UP001487740">
    <property type="component" value="Unassembled WGS sequence"/>
</dbReference>
<organism evidence="2 3">
    <name type="scientific">Scylla paramamosain</name>
    <name type="common">Mud crab</name>
    <dbReference type="NCBI Taxonomy" id="85552"/>
    <lineage>
        <taxon>Eukaryota</taxon>
        <taxon>Metazoa</taxon>
        <taxon>Ecdysozoa</taxon>
        <taxon>Arthropoda</taxon>
        <taxon>Crustacea</taxon>
        <taxon>Multicrustacea</taxon>
        <taxon>Malacostraca</taxon>
        <taxon>Eumalacostraca</taxon>
        <taxon>Eucarida</taxon>
        <taxon>Decapoda</taxon>
        <taxon>Pleocyemata</taxon>
        <taxon>Brachyura</taxon>
        <taxon>Eubrachyura</taxon>
        <taxon>Portunoidea</taxon>
        <taxon>Portunidae</taxon>
        <taxon>Portuninae</taxon>
        <taxon>Scylla</taxon>
    </lineage>
</organism>
<feature type="compositionally biased region" description="Low complexity" evidence="1">
    <location>
        <begin position="57"/>
        <end position="69"/>
    </location>
</feature>
<protein>
    <submittedName>
        <fullName evidence="2">Uncharacterized protein</fullName>
    </submittedName>
</protein>